<evidence type="ECO:0000256" key="1">
    <source>
        <dbReference type="ARBA" id="ARBA00005278"/>
    </source>
</evidence>
<feature type="transmembrane region" description="Helical" evidence="4">
    <location>
        <begin position="262"/>
        <end position="281"/>
    </location>
</feature>
<name>A0A9D1E4P9_9BACT</name>
<evidence type="ECO:0000256" key="2">
    <source>
        <dbReference type="ARBA" id="ARBA00023136"/>
    </source>
</evidence>
<dbReference type="PIRSF" id="PIRSF005690">
    <property type="entry name" value="GerBA"/>
    <property type="match status" value="1"/>
</dbReference>
<dbReference type="InterPro" id="IPR050768">
    <property type="entry name" value="UPF0353/GerABKA_families"/>
</dbReference>
<feature type="region of interest" description="Disordered" evidence="3">
    <location>
        <begin position="436"/>
        <end position="459"/>
    </location>
</feature>
<feature type="transmembrane region" description="Helical" evidence="4">
    <location>
        <begin position="385"/>
        <end position="410"/>
    </location>
</feature>
<gene>
    <name evidence="5" type="ORF">IAC95_04670</name>
</gene>
<reference evidence="5" key="1">
    <citation type="submission" date="2020-10" db="EMBL/GenBank/DDBJ databases">
        <authorList>
            <person name="Gilroy R."/>
        </authorList>
    </citation>
    <scope>NUCLEOTIDE SEQUENCE</scope>
    <source>
        <strain evidence="5">CHK121-14286</strain>
    </source>
</reference>
<keyword evidence="2 4" id="KW-0472">Membrane</keyword>
<organism evidence="5 6">
    <name type="scientific">Candidatus Fimimonas gallinarum</name>
    <dbReference type="NCBI Taxonomy" id="2840821"/>
    <lineage>
        <taxon>Bacteria</taxon>
        <taxon>Pseudomonadati</taxon>
        <taxon>Myxococcota</taxon>
        <taxon>Myxococcia</taxon>
        <taxon>Myxococcales</taxon>
        <taxon>Cystobacterineae</taxon>
        <taxon>Myxococcaceae</taxon>
        <taxon>Myxococcaceae incertae sedis</taxon>
        <taxon>Candidatus Fimimonas</taxon>
    </lineage>
</organism>
<evidence type="ECO:0000256" key="3">
    <source>
        <dbReference type="SAM" id="MobiDB-lite"/>
    </source>
</evidence>
<dbReference type="GO" id="GO:0009847">
    <property type="term" value="P:spore germination"/>
    <property type="evidence" value="ECO:0007669"/>
    <property type="project" value="InterPro"/>
</dbReference>
<proteinExistence type="inferred from homology"/>
<evidence type="ECO:0000313" key="6">
    <source>
        <dbReference type="Proteomes" id="UP000824200"/>
    </source>
</evidence>
<dbReference type="PANTHER" id="PTHR22550:SF5">
    <property type="entry name" value="LEUCINE ZIPPER PROTEIN 4"/>
    <property type="match status" value="1"/>
</dbReference>
<evidence type="ECO:0000256" key="4">
    <source>
        <dbReference type="SAM" id="Phobius"/>
    </source>
</evidence>
<sequence>MYFRQDDYLERKVSCGKTVYVVSLDTMCDANKVSEFVLKPLTYLKDVSCLDDILVKLVSGVNVRKTPNFEALLQDFSNGYTLLFVDGEEGCIAVDTRTALGRSVAEPPTSMVMRGPREGFVEDIKANITLLRKRLKTNCFKTINLNVGKYTNTAVAVCYIDGIADMDIVNRIVQQLQSVNIDGVLDSSYLARYLDKERTFLFRRIGTTEKPDVAVGKMLEGRIAVVTDGSPMVLTVPYLYIEDLQSPGDYYENSVVTSVNRVLRFVSVLVSVLLPSLYVCLQMYNYQIIPLKFLITILNAIDPIPFSPLSEMLLVIIIFDILREANLRMPSAVGITLSLVGAIVLGDAAVKAGLIGAPAVMIGALSGIGLFTMPDDTLILSMLRIGITLIGGLMGIMGVMLSVLLILLYLTSLGQYKTPFLAPFAPDVDNDRQDAVLQKPLQKQVRRPQSISHKNDKRR</sequence>
<dbReference type="GO" id="GO:0016020">
    <property type="term" value="C:membrane"/>
    <property type="evidence" value="ECO:0007669"/>
    <property type="project" value="InterPro"/>
</dbReference>
<feature type="transmembrane region" description="Helical" evidence="4">
    <location>
        <begin position="293"/>
        <end position="319"/>
    </location>
</feature>
<dbReference type="EMBL" id="DVHL01000037">
    <property type="protein sequence ID" value="HIR66150.1"/>
    <property type="molecule type" value="Genomic_DNA"/>
</dbReference>
<dbReference type="Pfam" id="PF03323">
    <property type="entry name" value="GerA"/>
    <property type="match status" value="1"/>
</dbReference>
<keyword evidence="4" id="KW-1133">Transmembrane helix</keyword>
<protein>
    <submittedName>
        <fullName evidence="5">Spore germination protein</fullName>
    </submittedName>
</protein>
<feature type="transmembrane region" description="Helical" evidence="4">
    <location>
        <begin position="352"/>
        <end position="373"/>
    </location>
</feature>
<feature type="transmembrane region" description="Helical" evidence="4">
    <location>
        <begin position="325"/>
        <end position="345"/>
    </location>
</feature>
<evidence type="ECO:0000313" key="5">
    <source>
        <dbReference type="EMBL" id="HIR66150.1"/>
    </source>
</evidence>
<keyword evidence="4" id="KW-0812">Transmembrane</keyword>
<dbReference type="AlphaFoldDB" id="A0A9D1E4P9"/>
<reference evidence="5" key="2">
    <citation type="journal article" date="2021" name="PeerJ">
        <title>Extensive microbial diversity within the chicken gut microbiome revealed by metagenomics and culture.</title>
        <authorList>
            <person name="Gilroy R."/>
            <person name="Ravi A."/>
            <person name="Getino M."/>
            <person name="Pursley I."/>
            <person name="Horton D.L."/>
            <person name="Alikhan N.F."/>
            <person name="Baker D."/>
            <person name="Gharbi K."/>
            <person name="Hall N."/>
            <person name="Watson M."/>
            <person name="Adriaenssens E.M."/>
            <person name="Foster-Nyarko E."/>
            <person name="Jarju S."/>
            <person name="Secka A."/>
            <person name="Antonio M."/>
            <person name="Oren A."/>
            <person name="Chaudhuri R.R."/>
            <person name="La Ragione R."/>
            <person name="Hildebrand F."/>
            <person name="Pallen M.J."/>
        </authorList>
    </citation>
    <scope>NUCLEOTIDE SEQUENCE</scope>
    <source>
        <strain evidence="5">CHK121-14286</strain>
    </source>
</reference>
<dbReference type="Proteomes" id="UP000824200">
    <property type="component" value="Unassembled WGS sequence"/>
</dbReference>
<comment type="caution">
    <text evidence="5">The sequence shown here is derived from an EMBL/GenBank/DDBJ whole genome shotgun (WGS) entry which is preliminary data.</text>
</comment>
<accession>A0A9D1E4P9</accession>
<comment type="similarity">
    <text evidence="1">Belongs to the GerABKA family.</text>
</comment>
<dbReference type="PANTHER" id="PTHR22550">
    <property type="entry name" value="SPORE GERMINATION PROTEIN"/>
    <property type="match status" value="1"/>
</dbReference>
<dbReference type="InterPro" id="IPR004995">
    <property type="entry name" value="Spore_Ger"/>
</dbReference>